<comment type="caution">
    <text evidence="2">The sequence shown here is derived from an EMBL/GenBank/DDBJ whole genome shotgun (WGS) entry which is preliminary data.</text>
</comment>
<name>A0A920C6R5_9BACI</name>
<keyword evidence="3" id="KW-1185">Reference proteome</keyword>
<feature type="domain" description="M23ase beta-sheet core" evidence="1">
    <location>
        <begin position="1"/>
        <end position="59"/>
    </location>
</feature>
<dbReference type="GO" id="GO:0004222">
    <property type="term" value="F:metalloendopeptidase activity"/>
    <property type="evidence" value="ECO:0007669"/>
    <property type="project" value="TreeGrafter"/>
</dbReference>
<dbReference type="SUPFAM" id="SSF51261">
    <property type="entry name" value="Duplicated hybrid motif"/>
    <property type="match status" value="1"/>
</dbReference>
<reference evidence="2" key="1">
    <citation type="submission" date="2021-03" db="EMBL/GenBank/DDBJ databases">
        <title>Antimicrobial resistance genes in bacteria isolated from Japanese honey, and their potential for conferring macrolide and lincosamide resistance in the American foulbrood pathogen Paenibacillus larvae.</title>
        <authorList>
            <person name="Okamoto M."/>
            <person name="Kumagai M."/>
            <person name="Kanamori H."/>
            <person name="Takamatsu D."/>
        </authorList>
    </citation>
    <scope>NUCLEOTIDE SEQUENCE</scope>
    <source>
        <strain evidence="2">J43TS3</strain>
    </source>
</reference>
<dbReference type="InterPro" id="IPR011055">
    <property type="entry name" value="Dup_hybrid_motif"/>
</dbReference>
<protein>
    <recommendedName>
        <fullName evidence="1">M23ase beta-sheet core domain-containing protein</fullName>
    </recommendedName>
</protein>
<dbReference type="Gene3D" id="2.70.70.10">
    <property type="entry name" value="Glucose Permease (Domain IIA)"/>
    <property type="match status" value="1"/>
</dbReference>
<organism evidence="2 3">
    <name type="scientific">Ornithinibacillus bavariensis</name>
    <dbReference type="NCBI Taxonomy" id="545502"/>
    <lineage>
        <taxon>Bacteria</taxon>
        <taxon>Bacillati</taxon>
        <taxon>Bacillota</taxon>
        <taxon>Bacilli</taxon>
        <taxon>Bacillales</taxon>
        <taxon>Bacillaceae</taxon>
        <taxon>Ornithinibacillus</taxon>
    </lineage>
</organism>
<evidence type="ECO:0000313" key="3">
    <source>
        <dbReference type="Proteomes" id="UP000676917"/>
    </source>
</evidence>
<dbReference type="EMBL" id="BORP01000001">
    <property type="protein sequence ID" value="GIO26379.1"/>
    <property type="molecule type" value="Genomic_DNA"/>
</dbReference>
<dbReference type="CDD" id="cd12797">
    <property type="entry name" value="M23_peptidase"/>
    <property type="match status" value="1"/>
</dbReference>
<dbReference type="PANTHER" id="PTHR21666:SF270">
    <property type="entry name" value="MUREIN HYDROLASE ACTIVATOR ENVC"/>
    <property type="match status" value="1"/>
</dbReference>
<gene>
    <name evidence="2" type="ORF">J43TS3_09900</name>
</gene>
<dbReference type="PANTHER" id="PTHR21666">
    <property type="entry name" value="PEPTIDASE-RELATED"/>
    <property type="match status" value="1"/>
</dbReference>
<evidence type="ECO:0000259" key="1">
    <source>
        <dbReference type="Pfam" id="PF01551"/>
    </source>
</evidence>
<dbReference type="InterPro" id="IPR016047">
    <property type="entry name" value="M23ase_b-sheet_dom"/>
</dbReference>
<dbReference type="Pfam" id="PF01551">
    <property type="entry name" value="Peptidase_M23"/>
    <property type="match status" value="1"/>
</dbReference>
<dbReference type="Proteomes" id="UP000676917">
    <property type="component" value="Unassembled WGS sequence"/>
</dbReference>
<evidence type="ECO:0000313" key="2">
    <source>
        <dbReference type="EMBL" id="GIO26379.1"/>
    </source>
</evidence>
<dbReference type="AlphaFoldDB" id="A0A920C6R5"/>
<dbReference type="InterPro" id="IPR050570">
    <property type="entry name" value="Cell_wall_metabolism_enzyme"/>
</dbReference>
<accession>A0A920C6R5</accession>
<sequence>MVVIQDKNNRAHVYAHLASVSVKLGQTVKKGDIIGKQGATGVRVTGSHLHYEVRKKSSPSLCWVDNPKARTLDPTQYVKEYYAADKPTVSQMADMIINNSKAPNGHENRRKWLGIDNPTYQKVRAEVNRRLSTPKSITQSIEQMANRIIIDTNAPTGHEACRKWLGIDNATYKKVRERVNQLMS</sequence>
<proteinExistence type="predicted"/>